<feature type="signal peptide" evidence="1">
    <location>
        <begin position="1"/>
        <end position="20"/>
    </location>
</feature>
<comment type="caution">
    <text evidence="2">The sequence shown here is derived from an EMBL/GenBank/DDBJ whole genome shotgun (WGS) entry which is preliminary data.</text>
</comment>
<dbReference type="Proteomes" id="UP000658613">
    <property type="component" value="Unassembled WGS sequence"/>
</dbReference>
<accession>A0A931GY35</accession>
<keyword evidence="3" id="KW-1185">Reference proteome</keyword>
<name>A0A931GY35_9CORY</name>
<evidence type="ECO:0000313" key="3">
    <source>
        <dbReference type="Proteomes" id="UP000658613"/>
    </source>
</evidence>
<evidence type="ECO:0008006" key="4">
    <source>
        <dbReference type="Google" id="ProtNLM"/>
    </source>
</evidence>
<evidence type="ECO:0000256" key="1">
    <source>
        <dbReference type="SAM" id="SignalP"/>
    </source>
</evidence>
<reference evidence="2" key="1">
    <citation type="submission" date="2020-11" db="EMBL/GenBank/DDBJ databases">
        <title>Sequencing the genomes of 1000 actinobacteria strains.</title>
        <authorList>
            <person name="Klenk H.-P."/>
        </authorList>
    </citation>
    <scope>NUCLEOTIDE SEQUENCE</scope>
    <source>
        <strain evidence="2">DSM 45632</strain>
    </source>
</reference>
<evidence type="ECO:0000313" key="2">
    <source>
        <dbReference type="EMBL" id="MBG6123194.1"/>
    </source>
</evidence>
<protein>
    <recommendedName>
        <fullName evidence="4">Secreted protein</fullName>
    </recommendedName>
</protein>
<sequence length="188" mass="20826">MRKRLGIIALVAFGAMMVHAPIAEASSEVTDFGSIEGLPVSEDSLSSELLLRGAKTAFMSGGGDGYRIVGEWDDKNGRRVVMRERARSKIQSKHGLSANAPRVVTQYAPKIETFNGGDRVEYRLPMDHIRCEGWGPTRKCRKLETRDVLAVVGFNKVTDGRPYGVVTTYCPWVEGRCPDWVINSPQLK</sequence>
<dbReference type="EMBL" id="JADOUE010000001">
    <property type="protein sequence ID" value="MBG6123194.1"/>
    <property type="molecule type" value="Genomic_DNA"/>
</dbReference>
<feature type="chain" id="PRO_5038845831" description="Secreted protein" evidence="1">
    <location>
        <begin position="21"/>
        <end position="188"/>
    </location>
</feature>
<organism evidence="2 3">
    <name type="scientific">Corynebacterium aquatimens</name>
    <dbReference type="NCBI Taxonomy" id="1190508"/>
    <lineage>
        <taxon>Bacteria</taxon>
        <taxon>Bacillati</taxon>
        <taxon>Actinomycetota</taxon>
        <taxon>Actinomycetes</taxon>
        <taxon>Mycobacteriales</taxon>
        <taxon>Corynebacteriaceae</taxon>
        <taxon>Corynebacterium</taxon>
    </lineage>
</organism>
<proteinExistence type="predicted"/>
<keyword evidence="1" id="KW-0732">Signal</keyword>
<gene>
    <name evidence="2" type="ORF">IW254_002163</name>
</gene>
<dbReference type="AlphaFoldDB" id="A0A931GY35"/>